<proteinExistence type="predicted"/>
<reference evidence="3" key="1">
    <citation type="journal article" date="2020" name="bioRxiv">
        <title>Comparative genomics of Chlamydomonas.</title>
        <authorList>
            <person name="Craig R.J."/>
            <person name="Hasan A.R."/>
            <person name="Ness R.W."/>
            <person name="Keightley P.D."/>
        </authorList>
    </citation>
    <scope>NUCLEOTIDE SEQUENCE</scope>
    <source>
        <strain evidence="3">CCAP 11/70</strain>
    </source>
</reference>
<feature type="transmembrane region" description="Helical" evidence="2">
    <location>
        <begin position="76"/>
        <end position="99"/>
    </location>
</feature>
<keyword evidence="2" id="KW-0472">Membrane</keyword>
<keyword evidence="2" id="KW-0812">Transmembrane</keyword>
<accession>A0A836C1R8</accession>
<evidence type="ECO:0000256" key="1">
    <source>
        <dbReference type="SAM" id="MobiDB-lite"/>
    </source>
</evidence>
<keyword evidence="2" id="KW-1133">Transmembrane helix</keyword>
<sequence>MRQNELESCALPNVSWISDRCLSIPESSCSGRRTCNVRVFGLVFPDPACLVIINNNKDNDVIVTVQAQNFFDSPRYYGTVFVLFFTIVGGMAILANVAYQFYTIIVAPVGKHQEQIKIKRDEPTDPERAAGGGASGGGGGSAAGGAGSSANGGGVNGVSGPSPLRPAAMVGKLVDKIKDGLKRGGGDDDKRQA</sequence>
<comment type="caution">
    <text evidence="3">The sequence shown here is derived from an EMBL/GenBank/DDBJ whole genome shotgun (WGS) entry which is preliminary data.</text>
</comment>
<gene>
    <name evidence="3" type="ORF">HYH03_005740</name>
</gene>
<evidence type="ECO:0000256" key="2">
    <source>
        <dbReference type="SAM" id="Phobius"/>
    </source>
</evidence>
<dbReference type="EMBL" id="JAEHOE010000020">
    <property type="protein sequence ID" value="KAG2496137.1"/>
    <property type="molecule type" value="Genomic_DNA"/>
</dbReference>
<dbReference type="OrthoDB" id="538141at2759"/>
<name>A0A836C1R8_9CHLO</name>
<organism evidence="3 4">
    <name type="scientific">Edaphochlamys debaryana</name>
    <dbReference type="NCBI Taxonomy" id="47281"/>
    <lineage>
        <taxon>Eukaryota</taxon>
        <taxon>Viridiplantae</taxon>
        <taxon>Chlorophyta</taxon>
        <taxon>core chlorophytes</taxon>
        <taxon>Chlorophyceae</taxon>
        <taxon>CS clade</taxon>
        <taxon>Chlamydomonadales</taxon>
        <taxon>Chlamydomonadales incertae sedis</taxon>
        <taxon>Edaphochlamys</taxon>
    </lineage>
</organism>
<feature type="compositionally biased region" description="Gly residues" evidence="1">
    <location>
        <begin position="130"/>
        <end position="157"/>
    </location>
</feature>
<keyword evidence="4" id="KW-1185">Reference proteome</keyword>
<feature type="compositionally biased region" description="Basic and acidic residues" evidence="1">
    <location>
        <begin position="115"/>
        <end position="128"/>
    </location>
</feature>
<dbReference type="AlphaFoldDB" id="A0A836C1R8"/>
<feature type="region of interest" description="Disordered" evidence="1">
    <location>
        <begin position="115"/>
        <end position="166"/>
    </location>
</feature>
<evidence type="ECO:0000313" key="4">
    <source>
        <dbReference type="Proteomes" id="UP000612055"/>
    </source>
</evidence>
<dbReference type="Proteomes" id="UP000612055">
    <property type="component" value="Unassembled WGS sequence"/>
</dbReference>
<protein>
    <submittedName>
        <fullName evidence="3">Uncharacterized protein</fullName>
    </submittedName>
</protein>
<evidence type="ECO:0000313" key="3">
    <source>
        <dbReference type="EMBL" id="KAG2496137.1"/>
    </source>
</evidence>